<evidence type="ECO:0000313" key="4">
    <source>
        <dbReference type="Proteomes" id="UP001243757"/>
    </source>
</evidence>
<evidence type="ECO:0000313" key="3">
    <source>
        <dbReference type="EMBL" id="MDK3018865.1"/>
    </source>
</evidence>
<dbReference type="Proteomes" id="UP001243757">
    <property type="component" value="Unassembled WGS sequence"/>
</dbReference>
<gene>
    <name evidence="3" type="ORF">QO033_14365</name>
</gene>
<feature type="domain" description="AraC-type arabinose-binding/dimerisation" evidence="2">
    <location>
        <begin position="2"/>
        <end position="38"/>
    </location>
</feature>
<sequence>MLPPGSLPLMNPEELHTGQAHSRALRYDMLYVTEAAARPSRPDRAARLSRGDAADRHEVLGLLIAGPKKSLAKLYGSLRLLR</sequence>
<organism evidence="3 4">
    <name type="scientific">Pseudodonghicola flavimaris</name>
    <dbReference type="NCBI Taxonomy" id="3050036"/>
    <lineage>
        <taxon>Bacteria</taxon>
        <taxon>Pseudomonadati</taxon>
        <taxon>Pseudomonadota</taxon>
        <taxon>Alphaproteobacteria</taxon>
        <taxon>Rhodobacterales</taxon>
        <taxon>Paracoccaceae</taxon>
        <taxon>Pseudodonghicola</taxon>
    </lineage>
</organism>
<proteinExistence type="predicted"/>
<dbReference type="EMBL" id="JASNJD010000010">
    <property type="protein sequence ID" value="MDK3018865.1"/>
    <property type="molecule type" value="Genomic_DNA"/>
</dbReference>
<evidence type="ECO:0000259" key="2">
    <source>
        <dbReference type="Pfam" id="PF02311"/>
    </source>
</evidence>
<dbReference type="InterPro" id="IPR003313">
    <property type="entry name" value="AraC-bd"/>
</dbReference>
<accession>A0ABT7F2N4</accession>
<protein>
    <submittedName>
        <fullName evidence="3">AraC family ligand binding domain-containing protein</fullName>
    </submittedName>
</protein>
<dbReference type="Pfam" id="PF02311">
    <property type="entry name" value="AraC_binding"/>
    <property type="match status" value="1"/>
</dbReference>
<evidence type="ECO:0000256" key="1">
    <source>
        <dbReference type="ARBA" id="ARBA00023125"/>
    </source>
</evidence>
<comment type="caution">
    <text evidence="3">The sequence shown here is derived from an EMBL/GenBank/DDBJ whole genome shotgun (WGS) entry which is preliminary data.</text>
</comment>
<keyword evidence="4" id="KW-1185">Reference proteome</keyword>
<keyword evidence="1" id="KW-0238">DNA-binding</keyword>
<dbReference type="RefSeq" id="WP_284481671.1">
    <property type="nucleotide sequence ID" value="NZ_JASNJD010000010.1"/>
</dbReference>
<reference evidence="3 4" key="1">
    <citation type="submission" date="2023-05" db="EMBL/GenBank/DDBJ databases">
        <title>Pseudodonghicola sp. nov.</title>
        <authorList>
            <person name="Huang J."/>
        </authorList>
    </citation>
    <scope>NUCLEOTIDE SEQUENCE [LARGE SCALE GENOMIC DNA]</scope>
    <source>
        <strain evidence="3 4">IC7</strain>
    </source>
</reference>
<name>A0ABT7F2N4_9RHOB</name>